<keyword evidence="3" id="KW-1185">Reference proteome</keyword>
<dbReference type="Proteomes" id="UP001168877">
    <property type="component" value="Unassembled WGS sequence"/>
</dbReference>
<reference evidence="2" key="1">
    <citation type="journal article" date="2022" name="Plant J.">
        <title>Strategies of tolerance reflected in two North American maple genomes.</title>
        <authorList>
            <person name="McEvoy S.L."/>
            <person name="Sezen U.U."/>
            <person name="Trouern-Trend A."/>
            <person name="McMahon S.M."/>
            <person name="Schaberg P.G."/>
            <person name="Yang J."/>
            <person name="Wegrzyn J.L."/>
            <person name="Swenson N.G."/>
        </authorList>
    </citation>
    <scope>NUCLEOTIDE SEQUENCE</scope>
    <source>
        <strain evidence="2">NS2018</strain>
    </source>
</reference>
<gene>
    <name evidence="2" type="ORF">LWI29_013932</name>
</gene>
<comment type="caution">
    <text evidence="2">The sequence shown here is derived from an EMBL/GenBank/DDBJ whole genome shotgun (WGS) entry which is preliminary data.</text>
</comment>
<dbReference type="AlphaFoldDB" id="A0AA39TKL8"/>
<evidence type="ECO:0000256" key="1">
    <source>
        <dbReference type="SAM" id="MobiDB-lite"/>
    </source>
</evidence>
<accession>A0AA39TKL8</accession>
<proteinExistence type="predicted"/>
<evidence type="ECO:0000313" key="2">
    <source>
        <dbReference type="EMBL" id="KAK0607367.1"/>
    </source>
</evidence>
<reference evidence="2" key="2">
    <citation type="submission" date="2023-06" db="EMBL/GenBank/DDBJ databases">
        <authorList>
            <person name="Swenson N.G."/>
            <person name="Wegrzyn J.L."/>
            <person name="Mcevoy S.L."/>
        </authorList>
    </citation>
    <scope>NUCLEOTIDE SEQUENCE</scope>
    <source>
        <strain evidence="2">NS2018</strain>
        <tissue evidence="2">Leaf</tissue>
    </source>
</reference>
<protein>
    <submittedName>
        <fullName evidence="2">Uncharacterized protein</fullName>
    </submittedName>
</protein>
<sequence length="102" mass="10615">MTSSSKLPAFAHGVPPPSLPTFSGSRFASSYLPGSQKEHSAASSQSVKKKKRNRGDGDVTGDGISSERSLSWLAWAVMGESWLATAVALIQGCGVLYPDGSS</sequence>
<organism evidence="2 3">
    <name type="scientific">Acer saccharum</name>
    <name type="common">Sugar maple</name>
    <dbReference type="NCBI Taxonomy" id="4024"/>
    <lineage>
        <taxon>Eukaryota</taxon>
        <taxon>Viridiplantae</taxon>
        <taxon>Streptophyta</taxon>
        <taxon>Embryophyta</taxon>
        <taxon>Tracheophyta</taxon>
        <taxon>Spermatophyta</taxon>
        <taxon>Magnoliopsida</taxon>
        <taxon>eudicotyledons</taxon>
        <taxon>Gunneridae</taxon>
        <taxon>Pentapetalae</taxon>
        <taxon>rosids</taxon>
        <taxon>malvids</taxon>
        <taxon>Sapindales</taxon>
        <taxon>Sapindaceae</taxon>
        <taxon>Hippocastanoideae</taxon>
        <taxon>Acereae</taxon>
        <taxon>Acer</taxon>
    </lineage>
</organism>
<evidence type="ECO:0000313" key="3">
    <source>
        <dbReference type="Proteomes" id="UP001168877"/>
    </source>
</evidence>
<dbReference type="EMBL" id="JAUESC010000001">
    <property type="protein sequence ID" value="KAK0607367.1"/>
    <property type="molecule type" value="Genomic_DNA"/>
</dbReference>
<feature type="region of interest" description="Disordered" evidence="1">
    <location>
        <begin position="30"/>
        <end position="65"/>
    </location>
</feature>
<name>A0AA39TKL8_ACESA</name>